<dbReference type="SUPFAM" id="SSF53335">
    <property type="entry name" value="S-adenosyl-L-methionine-dependent methyltransferases"/>
    <property type="match status" value="1"/>
</dbReference>
<dbReference type="InterPro" id="IPR029063">
    <property type="entry name" value="SAM-dependent_MTases_sf"/>
</dbReference>
<keyword evidence="5" id="KW-1185">Reference proteome</keyword>
<evidence type="ECO:0000313" key="4">
    <source>
        <dbReference type="EMBL" id="MBB4914277.1"/>
    </source>
</evidence>
<keyword evidence="4" id="KW-0830">Ubiquinone</keyword>
<evidence type="ECO:0000256" key="2">
    <source>
        <dbReference type="ARBA" id="ARBA00022679"/>
    </source>
</evidence>
<organism evidence="4 5">
    <name type="scientific">Streptosporangium saharense</name>
    <dbReference type="NCBI Taxonomy" id="1706840"/>
    <lineage>
        <taxon>Bacteria</taxon>
        <taxon>Bacillati</taxon>
        <taxon>Actinomycetota</taxon>
        <taxon>Actinomycetes</taxon>
        <taxon>Streptosporangiales</taxon>
        <taxon>Streptosporangiaceae</taxon>
        <taxon>Streptosporangium</taxon>
    </lineage>
</organism>
<dbReference type="PANTHER" id="PTHR43861:SF1">
    <property type="entry name" value="TRANS-ACONITATE 2-METHYLTRANSFERASE"/>
    <property type="match status" value="1"/>
</dbReference>
<dbReference type="Gene3D" id="3.40.50.150">
    <property type="entry name" value="Vaccinia Virus protein VP39"/>
    <property type="match status" value="1"/>
</dbReference>
<dbReference type="Pfam" id="PF13649">
    <property type="entry name" value="Methyltransf_25"/>
    <property type="match status" value="1"/>
</dbReference>
<accession>A0A7W7VL41</accession>
<dbReference type="Gene3D" id="2.20.130.10">
    <property type="entry name" value="CAC2371-like domains"/>
    <property type="match status" value="1"/>
</dbReference>
<dbReference type="PANTHER" id="PTHR43861">
    <property type="entry name" value="TRANS-ACONITATE 2-METHYLTRANSFERASE-RELATED"/>
    <property type="match status" value="1"/>
</dbReference>
<name>A0A7W7VL41_9ACTN</name>
<comment type="caution">
    <text evidence="4">The sequence shown here is derived from an EMBL/GenBank/DDBJ whole genome shotgun (WGS) entry which is preliminary data.</text>
</comment>
<keyword evidence="2" id="KW-0808">Transferase</keyword>
<dbReference type="EMBL" id="JACHJP010000001">
    <property type="protein sequence ID" value="MBB4914277.1"/>
    <property type="molecule type" value="Genomic_DNA"/>
</dbReference>
<proteinExistence type="predicted"/>
<evidence type="ECO:0000259" key="3">
    <source>
        <dbReference type="Pfam" id="PF13649"/>
    </source>
</evidence>
<protein>
    <submittedName>
        <fullName evidence="4">Ubiquinone/menaquinone biosynthesis C-methylase UbiE</fullName>
    </submittedName>
</protein>
<dbReference type="GO" id="GO:0008168">
    <property type="term" value="F:methyltransferase activity"/>
    <property type="evidence" value="ECO:0007669"/>
    <property type="project" value="UniProtKB-KW"/>
</dbReference>
<dbReference type="Proteomes" id="UP000552644">
    <property type="component" value="Unassembled WGS sequence"/>
</dbReference>
<dbReference type="CDD" id="cd02440">
    <property type="entry name" value="AdoMet_MTases"/>
    <property type="match status" value="1"/>
</dbReference>
<dbReference type="AlphaFoldDB" id="A0A7W7VL41"/>
<dbReference type="InterPro" id="IPR041698">
    <property type="entry name" value="Methyltransf_25"/>
</dbReference>
<sequence length="247" mass="27140">MNESEVLGAYDRADLYEVVYEGRGKNYEREAAVTAALIRERNPGARSLLDVACGTGSHLRYFVGTFGEVAGVDLSERMLDRARDRVPGVPLWQGDMRKFDLDRTFDAVTCMFSSVGYLADVGELTATLESFARHLTPGGVVVVEPWWAPENFLPGHVQGDVVRVGELTVSRVSHSTWQREGAASRMEVHWTAAHPKTGISHHADVHVMSLFSRKEYLDAFARAGFAAEFVEHDWAGPGLYVGVLGGG</sequence>
<dbReference type="GO" id="GO:0032259">
    <property type="term" value="P:methylation"/>
    <property type="evidence" value="ECO:0007669"/>
    <property type="project" value="UniProtKB-KW"/>
</dbReference>
<dbReference type="RefSeq" id="WP_184712954.1">
    <property type="nucleotide sequence ID" value="NZ_JACHJP010000001.1"/>
</dbReference>
<keyword evidence="1 4" id="KW-0489">Methyltransferase</keyword>
<gene>
    <name evidence="4" type="ORF">FHS44_001349</name>
</gene>
<feature type="domain" description="Methyltransferase" evidence="3">
    <location>
        <begin position="49"/>
        <end position="139"/>
    </location>
</feature>
<evidence type="ECO:0000256" key="1">
    <source>
        <dbReference type="ARBA" id="ARBA00022603"/>
    </source>
</evidence>
<evidence type="ECO:0000313" key="5">
    <source>
        <dbReference type="Proteomes" id="UP000552644"/>
    </source>
</evidence>
<reference evidence="4 5" key="1">
    <citation type="submission" date="2020-08" db="EMBL/GenBank/DDBJ databases">
        <title>Genomic Encyclopedia of Type Strains, Phase III (KMG-III): the genomes of soil and plant-associated and newly described type strains.</title>
        <authorList>
            <person name="Whitman W."/>
        </authorList>
    </citation>
    <scope>NUCLEOTIDE SEQUENCE [LARGE SCALE GENOMIC DNA]</scope>
    <source>
        <strain evidence="4 5">CECT 8840</strain>
    </source>
</reference>